<reference evidence="1" key="1">
    <citation type="submission" date="2020-05" db="EMBL/GenBank/DDBJ databases">
        <title>Large-scale comparative analyses of tick genomes elucidate their genetic diversity and vector capacities.</title>
        <authorList>
            <person name="Jia N."/>
            <person name="Wang J."/>
            <person name="Shi W."/>
            <person name="Du L."/>
            <person name="Sun Y."/>
            <person name="Zhan W."/>
            <person name="Jiang J."/>
            <person name="Wang Q."/>
            <person name="Zhang B."/>
            <person name="Ji P."/>
            <person name="Sakyi L.B."/>
            <person name="Cui X."/>
            <person name="Yuan T."/>
            <person name="Jiang B."/>
            <person name="Yang W."/>
            <person name="Lam T.T.-Y."/>
            <person name="Chang Q."/>
            <person name="Ding S."/>
            <person name="Wang X."/>
            <person name="Zhu J."/>
            <person name="Ruan X."/>
            <person name="Zhao L."/>
            <person name="Wei J."/>
            <person name="Que T."/>
            <person name="Du C."/>
            <person name="Cheng J."/>
            <person name="Dai P."/>
            <person name="Han X."/>
            <person name="Huang E."/>
            <person name="Gao Y."/>
            <person name="Liu J."/>
            <person name="Shao H."/>
            <person name="Ye R."/>
            <person name="Li L."/>
            <person name="Wei W."/>
            <person name="Wang X."/>
            <person name="Wang C."/>
            <person name="Yang T."/>
            <person name="Huo Q."/>
            <person name="Li W."/>
            <person name="Guo W."/>
            <person name="Chen H."/>
            <person name="Zhou L."/>
            <person name="Ni X."/>
            <person name="Tian J."/>
            <person name="Zhou Y."/>
            <person name="Sheng Y."/>
            <person name="Liu T."/>
            <person name="Pan Y."/>
            <person name="Xia L."/>
            <person name="Li J."/>
            <person name="Zhao F."/>
            <person name="Cao W."/>
        </authorList>
    </citation>
    <scope>NUCLEOTIDE SEQUENCE</scope>
    <source>
        <strain evidence="1">Hyas-2018</strain>
    </source>
</reference>
<name>A0ACB7SJQ6_HYAAI</name>
<dbReference type="Proteomes" id="UP000821845">
    <property type="component" value="Chromosome 4"/>
</dbReference>
<comment type="caution">
    <text evidence="1">The sequence shown here is derived from an EMBL/GenBank/DDBJ whole genome shotgun (WGS) entry which is preliminary data.</text>
</comment>
<protein>
    <submittedName>
        <fullName evidence="1">Uncharacterized protein</fullName>
    </submittedName>
</protein>
<sequence>MAHHPALLKVRRPTFEVVEKTNRLFQVSGSDSDTGHRHVGHQRRPLVVVALTVGGVLFGVLVSAVLAMLFMQPSERPLKGATVKTQSDGCLTIDCRFAANKMLAAMNRSVKPCDDFYEYMCGNYNGPEANIFEEVEQKIQASLKEHLKSARVPEAGQNAWEKAAGMFQACTDVGLTLNTQMADLQAWLASQRLDFFNMTEDSSYDAVEALVMLSLQYHLPALVTFEVDRMRFLNKKRSVSVRTDSILLSECDGVNSFAEGLNFTLYGDDVNWYLNYHKGSRANKTEKRSRYEAHLISYGLRGEALQTMSRTLEAYGSHVAAALDRLMKQPAELAVVRISDLGNLTKGHVESGRWASIFGRYTGGVYNGEDYIQVQSWAPSLLVELISAQAVGTHGMRCLLAWKVLRWVGDLASTASAIAEADGKPFDNVCYKLVLMVMEPVLMRKYDDINANTGAARRAQDMVDNIRATYKRFLNTFSWIGDEARKTAEQRISNMAAFVGYPDNTPDSVGLNGYYEELNDSGPTRFFHDWRTALELYARRLVRDQEHVLFTSVKTNVSYFPAANAITVPAGALQPGIFYQEGPASVNYGGLGTVKELNDSGPTRFFHDWRTALELYARRLVRDQEHVLFTSVKTNVSYFSAANAITVPAGALQPGIFYQEGPASVNYGGLGTIIAREMAQIFDTQASALDQAQSVSWNGSDEDQALCLHCSLPAQVTARGNAFLLPVHEGGKARVEEGAFITRNGFRYAKKLGRV</sequence>
<gene>
    <name evidence="1" type="ORF">HPB50_021493</name>
</gene>
<dbReference type="EMBL" id="CM023484">
    <property type="protein sequence ID" value="KAH6934191.1"/>
    <property type="molecule type" value="Genomic_DNA"/>
</dbReference>
<accession>A0ACB7SJQ6</accession>
<proteinExistence type="predicted"/>
<keyword evidence="2" id="KW-1185">Reference proteome</keyword>
<evidence type="ECO:0000313" key="1">
    <source>
        <dbReference type="EMBL" id="KAH6934191.1"/>
    </source>
</evidence>
<organism evidence="1 2">
    <name type="scientific">Hyalomma asiaticum</name>
    <name type="common">Tick</name>
    <dbReference type="NCBI Taxonomy" id="266040"/>
    <lineage>
        <taxon>Eukaryota</taxon>
        <taxon>Metazoa</taxon>
        <taxon>Ecdysozoa</taxon>
        <taxon>Arthropoda</taxon>
        <taxon>Chelicerata</taxon>
        <taxon>Arachnida</taxon>
        <taxon>Acari</taxon>
        <taxon>Parasitiformes</taxon>
        <taxon>Ixodida</taxon>
        <taxon>Ixodoidea</taxon>
        <taxon>Ixodidae</taxon>
        <taxon>Hyalomminae</taxon>
        <taxon>Hyalomma</taxon>
    </lineage>
</organism>
<evidence type="ECO:0000313" key="2">
    <source>
        <dbReference type="Proteomes" id="UP000821845"/>
    </source>
</evidence>